<dbReference type="AlphaFoldDB" id="A0A210QRL9"/>
<dbReference type="Pfam" id="PF05648">
    <property type="entry name" value="PEX11"/>
    <property type="match status" value="1"/>
</dbReference>
<keyword evidence="1" id="KW-0962">Peroxisome biogenesis</keyword>
<dbReference type="GO" id="GO:0005778">
    <property type="term" value="C:peroxisomal membrane"/>
    <property type="evidence" value="ECO:0007669"/>
    <property type="project" value="UniProtKB-SubCell"/>
</dbReference>
<evidence type="ECO:0000256" key="1">
    <source>
        <dbReference type="ARBA" id="ARBA00022593"/>
    </source>
</evidence>
<dbReference type="PANTHER" id="PTHR12652:SF50">
    <property type="entry name" value="PEROXIN 11"/>
    <property type="match status" value="1"/>
</dbReference>
<dbReference type="GO" id="GO:0016559">
    <property type="term" value="P:peroxisome fission"/>
    <property type="evidence" value="ECO:0007669"/>
    <property type="project" value="InterPro"/>
</dbReference>
<keyword evidence="3" id="KW-0576">Peroxisome</keyword>
<evidence type="ECO:0000256" key="2">
    <source>
        <dbReference type="ARBA" id="ARBA00023136"/>
    </source>
</evidence>
<dbReference type="Proteomes" id="UP000242188">
    <property type="component" value="Unassembled WGS sequence"/>
</dbReference>
<proteinExistence type="predicted"/>
<organism evidence="5 6">
    <name type="scientific">Mizuhopecten yessoensis</name>
    <name type="common">Japanese scallop</name>
    <name type="synonym">Patinopecten yessoensis</name>
    <dbReference type="NCBI Taxonomy" id="6573"/>
    <lineage>
        <taxon>Eukaryota</taxon>
        <taxon>Metazoa</taxon>
        <taxon>Spiralia</taxon>
        <taxon>Lophotrochozoa</taxon>
        <taxon>Mollusca</taxon>
        <taxon>Bivalvia</taxon>
        <taxon>Autobranchia</taxon>
        <taxon>Pteriomorphia</taxon>
        <taxon>Pectinida</taxon>
        <taxon>Pectinoidea</taxon>
        <taxon>Pectinidae</taxon>
        <taxon>Mizuhopecten</taxon>
    </lineage>
</organism>
<accession>A0A210QRL9</accession>
<keyword evidence="2" id="KW-0472">Membrane</keyword>
<dbReference type="PANTHER" id="PTHR12652">
    <property type="entry name" value="PEROXISOMAL BIOGENESIS FACTOR 11"/>
    <property type="match status" value="1"/>
</dbReference>
<sequence length="70" mass="7928">MSTSLDLATQIIKFGGQASGRDKLFRLIQYGSKLVGWHLQKNAKGLELVEKLKKLESSLSMTRKCKNFKE</sequence>
<name>A0A210QRL9_MIZYE</name>
<evidence type="ECO:0000313" key="5">
    <source>
        <dbReference type="EMBL" id="OWF51373.1"/>
    </source>
</evidence>
<dbReference type="EMBL" id="NEDP02002271">
    <property type="protein sequence ID" value="OWF51373.1"/>
    <property type="molecule type" value="Genomic_DNA"/>
</dbReference>
<reference evidence="5 6" key="1">
    <citation type="journal article" date="2017" name="Nat. Ecol. Evol.">
        <title>Scallop genome provides insights into evolution of bilaterian karyotype and development.</title>
        <authorList>
            <person name="Wang S."/>
            <person name="Zhang J."/>
            <person name="Jiao W."/>
            <person name="Li J."/>
            <person name="Xun X."/>
            <person name="Sun Y."/>
            <person name="Guo X."/>
            <person name="Huan P."/>
            <person name="Dong B."/>
            <person name="Zhang L."/>
            <person name="Hu X."/>
            <person name="Sun X."/>
            <person name="Wang J."/>
            <person name="Zhao C."/>
            <person name="Wang Y."/>
            <person name="Wang D."/>
            <person name="Huang X."/>
            <person name="Wang R."/>
            <person name="Lv J."/>
            <person name="Li Y."/>
            <person name="Zhang Z."/>
            <person name="Liu B."/>
            <person name="Lu W."/>
            <person name="Hui Y."/>
            <person name="Liang J."/>
            <person name="Zhou Z."/>
            <person name="Hou R."/>
            <person name="Li X."/>
            <person name="Liu Y."/>
            <person name="Li H."/>
            <person name="Ning X."/>
            <person name="Lin Y."/>
            <person name="Zhao L."/>
            <person name="Xing Q."/>
            <person name="Dou J."/>
            <person name="Li Y."/>
            <person name="Mao J."/>
            <person name="Guo H."/>
            <person name="Dou H."/>
            <person name="Li T."/>
            <person name="Mu C."/>
            <person name="Jiang W."/>
            <person name="Fu Q."/>
            <person name="Fu X."/>
            <person name="Miao Y."/>
            <person name="Liu J."/>
            <person name="Yu Q."/>
            <person name="Li R."/>
            <person name="Liao H."/>
            <person name="Li X."/>
            <person name="Kong Y."/>
            <person name="Jiang Z."/>
            <person name="Chourrout D."/>
            <person name="Li R."/>
            <person name="Bao Z."/>
        </authorList>
    </citation>
    <scope>NUCLEOTIDE SEQUENCE [LARGE SCALE GENOMIC DNA]</scope>
    <source>
        <strain evidence="5 6">PY_sf001</strain>
    </source>
</reference>
<evidence type="ECO:0000256" key="3">
    <source>
        <dbReference type="ARBA" id="ARBA00023140"/>
    </source>
</evidence>
<dbReference type="OrthoDB" id="411017at2759"/>
<gene>
    <name evidence="5" type="ORF">KP79_PYT14644</name>
</gene>
<evidence type="ECO:0000313" key="6">
    <source>
        <dbReference type="Proteomes" id="UP000242188"/>
    </source>
</evidence>
<keyword evidence="6" id="KW-1185">Reference proteome</keyword>
<dbReference type="STRING" id="6573.A0A210QRL9"/>
<dbReference type="InterPro" id="IPR008733">
    <property type="entry name" value="PEX11"/>
</dbReference>
<evidence type="ECO:0000256" key="4">
    <source>
        <dbReference type="ARBA" id="ARBA00046271"/>
    </source>
</evidence>
<comment type="caution">
    <text evidence="5">The sequence shown here is derived from an EMBL/GenBank/DDBJ whole genome shotgun (WGS) entry which is preliminary data.</text>
</comment>
<comment type="subcellular location">
    <subcellularLocation>
        <location evidence="4">Peroxisome membrane</location>
    </subcellularLocation>
</comment>
<protein>
    <submittedName>
        <fullName evidence="5">Peroxisomal membrane protein 11A</fullName>
    </submittedName>
</protein>